<feature type="region of interest" description="Disordered" evidence="1">
    <location>
        <begin position="163"/>
        <end position="187"/>
    </location>
</feature>
<dbReference type="Proteomes" id="UP001159363">
    <property type="component" value="Chromosome 6"/>
</dbReference>
<evidence type="ECO:0000313" key="2">
    <source>
        <dbReference type="EMBL" id="KAJ8878810.1"/>
    </source>
</evidence>
<sequence>MAEYFHLLPSDEDPQHGLCPKGAESWCKYKRAKTIGECYKHADHFNIPRVVVKEMKPIFRDLSEPELLKKCLHGRTQHLNESVNSVIWNKLPKTIFIRVRTMHFGAWDTVASFNEGTLVMCHVYERMGFSPGRNSEQAMKRLDGYRIDEVKRVVKNIEIKASQKRKPAKRKLEDLCEQQEDPDEPSY</sequence>
<organism evidence="2 3">
    <name type="scientific">Dryococelus australis</name>
    <dbReference type="NCBI Taxonomy" id="614101"/>
    <lineage>
        <taxon>Eukaryota</taxon>
        <taxon>Metazoa</taxon>
        <taxon>Ecdysozoa</taxon>
        <taxon>Arthropoda</taxon>
        <taxon>Hexapoda</taxon>
        <taxon>Insecta</taxon>
        <taxon>Pterygota</taxon>
        <taxon>Neoptera</taxon>
        <taxon>Polyneoptera</taxon>
        <taxon>Phasmatodea</taxon>
        <taxon>Verophasmatodea</taxon>
        <taxon>Anareolatae</taxon>
        <taxon>Phasmatidae</taxon>
        <taxon>Eurycanthinae</taxon>
        <taxon>Dryococelus</taxon>
    </lineage>
</organism>
<accession>A0ABQ9H3F5</accession>
<reference evidence="2 3" key="1">
    <citation type="submission" date="2023-02" db="EMBL/GenBank/DDBJ databases">
        <title>LHISI_Scaffold_Assembly.</title>
        <authorList>
            <person name="Stuart O.P."/>
            <person name="Cleave R."/>
            <person name="Magrath M.J.L."/>
            <person name="Mikheyev A.S."/>
        </authorList>
    </citation>
    <scope>NUCLEOTIDE SEQUENCE [LARGE SCALE GENOMIC DNA]</scope>
    <source>
        <strain evidence="2">Daus_M_001</strain>
        <tissue evidence="2">Leg muscle</tissue>
    </source>
</reference>
<comment type="caution">
    <text evidence="2">The sequence shown here is derived from an EMBL/GenBank/DDBJ whole genome shotgun (WGS) entry which is preliminary data.</text>
</comment>
<dbReference type="EMBL" id="JARBHB010000007">
    <property type="protein sequence ID" value="KAJ8878810.1"/>
    <property type="molecule type" value="Genomic_DNA"/>
</dbReference>
<name>A0ABQ9H3F5_9NEOP</name>
<gene>
    <name evidence="2" type="ORF">PR048_019396</name>
</gene>
<feature type="compositionally biased region" description="Acidic residues" evidence="1">
    <location>
        <begin position="175"/>
        <end position="187"/>
    </location>
</feature>
<protein>
    <submittedName>
        <fullName evidence="2">Uncharacterized protein</fullName>
    </submittedName>
</protein>
<proteinExistence type="predicted"/>
<evidence type="ECO:0000313" key="3">
    <source>
        <dbReference type="Proteomes" id="UP001159363"/>
    </source>
</evidence>
<evidence type="ECO:0000256" key="1">
    <source>
        <dbReference type="SAM" id="MobiDB-lite"/>
    </source>
</evidence>
<keyword evidence="3" id="KW-1185">Reference proteome</keyword>